<proteinExistence type="inferred from homology"/>
<dbReference type="InterPro" id="IPR000905">
    <property type="entry name" value="Gcp-like_dom"/>
</dbReference>
<dbReference type="PATRIC" id="fig|452.5.peg.390"/>
<dbReference type="Gene3D" id="3.30.420.40">
    <property type="match status" value="2"/>
</dbReference>
<dbReference type="InterPro" id="IPR022496">
    <property type="entry name" value="T6A_TsaB"/>
</dbReference>
<feature type="domain" description="Gcp-like" evidence="4">
    <location>
        <begin position="30"/>
        <end position="150"/>
    </location>
</feature>
<dbReference type="GO" id="GO:0002949">
    <property type="term" value="P:tRNA threonylcarbamoyladenosine modification"/>
    <property type="evidence" value="ECO:0007669"/>
    <property type="project" value="InterPro"/>
</dbReference>
<reference evidence="5 6" key="1">
    <citation type="submission" date="2015-11" db="EMBL/GenBank/DDBJ databases">
        <title>Genomic analysis of 38 Legionella species identifies large and diverse effector repertoires.</title>
        <authorList>
            <person name="Burstein D."/>
            <person name="Amaro F."/>
            <person name="Zusman T."/>
            <person name="Lifshitz Z."/>
            <person name="Cohen O."/>
            <person name="Gilbert J.A."/>
            <person name="Pupko T."/>
            <person name="Shuman H.A."/>
            <person name="Segal G."/>
        </authorList>
    </citation>
    <scope>NUCLEOTIDE SEQUENCE [LARGE SCALE GENOMIC DNA]</scope>
    <source>
        <strain evidence="5 6">Mt.St.Helens-9</strain>
    </source>
</reference>
<dbReference type="PANTHER" id="PTHR11735">
    <property type="entry name" value="TRNA N6-ADENOSINE THREONYLCARBAMOYLTRANSFERASE"/>
    <property type="match status" value="1"/>
</dbReference>
<dbReference type="STRING" id="452.Lspi_0354"/>
<accession>A0A0W0Z9B0</accession>
<evidence type="ECO:0000256" key="3">
    <source>
        <dbReference type="ARBA" id="ARBA00032446"/>
    </source>
</evidence>
<keyword evidence="6" id="KW-1185">Reference proteome</keyword>
<protein>
    <recommendedName>
        <fullName evidence="2">tRNA threonylcarbamoyladenosine biosynthesis protein TsaB</fullName>
    </recommendedName>
    <alternativeName>
        <fullName evidence="3">t(6)A37 threonylcarbamoyladenosine biosynthesis protein TsaB</fullName>
    </alternativeName>
</protein>
<dbReference type="AlphaFoldDB" id="A0A0W0Z9B0"/>
<dbReference type="InterPro" id="IPR043129">
    <property type="entry name" value="ATPase_NBD"/>
</dbReference>
<dbReference type="Pfam" id="PF00814">
    <property type="entry name" value="TsaD"/>
    <property type="match status" value="1"/>
</dbReference>
<name>A0A0W0Z9B0_LEGSP</name>
<sequence>MMKLLAIDTSTEQASIALSVNDAMYYEERSAQRTHAQWILPVIEQLLAKADIRIKDLDGIVFGRGPGSFTGLRIACSIAKGLAYAHDLPLFPVSSLAAIAYEVQAITGHSLDSHTILAMLDARMNEVYWAVYTDSDYEATEQVSSVNDVVTQQATPIILAGVGYPPDLSGLPDNLRQRINMDLSVYPTAKAMIRLVQSGIIEPVTAAQASPVYVRNQVVQGESRG</sequence>
<evidence type="ECO:0000256" key="2">
    <source>
        <dbReference type="ARBA" id="ARBA00019012"/>
    </source>
</evidence>
<comment type="caution">
    <text evidence="5">The sequence shown here is derived from an EMBL/GenBank/DDBJ whole genome shotgun (WGS) entry which is preliminary data.</text>
</comment>
<dbReference type="PANTHER" id="PTHR11735:SF11">
    <property type="entry name" value="TRNA THREONYLCARBAMOYLADENOSINE BIOSYNTHESIS PROTEIN TSAB"/>
    <property type="match status" value="1"/>
</dbReference>
<comment type="similarity">
    <text evidence="1">Belongs to the KAE1 / TsaD family. TsaB subfamily.</text>
</comment>
<evidence type="ECO:0000256" key="1">
    <source>
        <dbReference type="ARBA" id="ARBA00010493"/>
    </source>
</evidence>
<dbReference type="SUPFAM" id="SSF53067">
    <property type="entry name" value="Actin-like ATPase domain"/>
    <property type="match status" value="2"/>
</dbReference>
<dbReference type="Proteomes" id="UP000054877">
    <property type="component" value="Unassembled WGS sequence"/>
</dbReference>
<dbReference type="CDD" id="cd24032">
    <property type="entry name" value="ASKHA_NBD_TsaB"/>
    <property type="match status" value="1"/>
</dbReference>
<gene>
    <name evidence="5" type="ORF">Lspi_0354</name>
</gene>
<dbReference type="EMBL" id="LNYX01000005">
    <property type="protein sequence ID" value="KTD65642.1"/>
    <property type="molecule type" value="Genomic_DNA"/>
</dbReference>
<evidence type="ECO:0000313" key="6">
    <source>
        <dbReference type="Proteomes" id="UP000054877"/>
    </source>
</evidence>
<dbReference type="NCBIfam" id="TIGR03725">
    <property type="entry name" value="T6A_YeaZ"/>
    <property type="match status" value="1"/>
</dbReference>
<dbReference type="RefSeq" id="WP_065238359.1">
    <property type="nucleotide sequence ID" value="NZ_CAAAII010000003.1"/>
</dbReference>
<organism evidence="5 6">
    <name type="scientific">Legionella spiritensis</name>
    <dbReference type="NCBI Taxonomy" id="452"/>
    <lineage>
        <taxon>Bacteria</taxon>
        <taxon>Pseudomonadati</taxon>
        <taxon>Pseudomonadota</taxon>
        <taxon>Gammaproteobacteria</taxon>
        <taxon>Legionellales</taxon>
        <taxon>Legionellaceae</taxon>
        <taxon>Legionella</taxon>
    </lineage>
</organism>
<evidence type="ECO:0000259" key="4">
    <source>
        <dbReference type="Pfam" id="PF00814"/>
    </source>
</evidence>
<dbReference type="GO" id="GO:0005829">
    <property type="term" value="C:cytosol"/>
    <property type="evidence" value="ECO:0007669"/>
    <property type="project" value="TreeGrafter"/>
</dbReference>
<evidence type="ECO:0000313" key="5">
    <source>
        <dbReference type="EMBL" id="KTD65642.1"/>
    </source>
</evidence>